<proteinExistence type="predicted"/>
<feature type="transmembrane region" description="Helical" evidence="1">
    <location>
        <begin position="112"/>
        <end position="133"/>
    </location>
</feature>
<feature type="transmembrane region" description="Helical" evidence="1">
    <location>
        <begin position="183"/>
        <end position="206"/>
    </location>
</feature>
<evidence type="ECO:0000256" key="1">
    <source>
        <dbReference type="SAM" id="Phobius"/>
    </source>
</evidence>
<keyword evidence="3" id="KW-1185">Reference proteome</keyword>
<sequence>MLYNRIRNRKGKRGEKVMLHKYILAKHFYTAEKTELIEQSMNHYSFSSYILFFFTFSFAGWLWEVFLHVYLDHALVNRGVLYGPWLPIYGFGGVLILFLLRRFAKKPHHVFLMTMLIAGTIEFVTGTILWEVYQMRWWDYRDSLIHLKGFVCLKGLLLFGTGGLLILYLAAPKLNRWYQKLPGGFKTVLCVSLVCFFLTDVILSLIHPNTGFGVTIPRLS</sequence>
<protein>
    <recommendedName>
        <fullName evidence="4">ABC transporter permease</fullName>
    </recommendedName>
</protein>
<gene>
    <name evidence="2" type="ORF">DW016_05005</name>
</gene>
<dbReference type="AlphaFoldDB" id="A0A3E3K4J0"/>
<feature type="transmembrane region" description="Helical" evidence="1">
    <location>
        <begin position="145"/>
        <end position="171"/>
    </location>
</feature>
<comment type="caution">
    <text evidence="2">The sequence shown here is derived from an EMBL/GenBank/DDBJ whole genome shotgun (WGS) entry which is preliminary data.</text>
</comment>
<dbReference type="Proteomes" id="UP000261080">
    <property type="component" value="Unassembled WGS sequence"/>
</dbReference>
<dbReference type="InterPro" id="IPR010540">
    <property type="entry name" value="CmpB_TMEM229"/>
</dbReference>
<evidence type="ECO:0008006" key="4">
    <source>
        <dbReference type="Google" id="ProtNLM"/>
    </source>
</evidence>
<dbReference type="OrthoDB" id="9789229at2"/>
<feature type="transmembrane region" description="Helical" evidence="1">
    <location>
        <begin position="82"/>
        <end position="100"/>
    </location>
</feature>
<keyword evidence="1" id="KW-0472">Membrane</keyword>
<reference evidence="2 3" key="1">
    <citation type="submission" date="2018-08" db="EMBL/GenBank/DDBJ databases">
        <title>A genome reference for cultivated species of the human gut microbiota.</title>
        <authorList>
            <person name="Zou Y."/>
            <person name="Xue W."/>
            <person name="Luo G."/>
        </authorList>
    </citation>
    <scope>NUCLEOTIDE SEQUENCE [LARGE SCALE GENOMIC DNA]</scope>
    <source>
        <strain evidence="2 3">AF37-2AT</strain>
    </source>
</reference>
<keyword evidence="1" id="KW-1133">Transmembrane helix</keyword>
<keyword evidence="1" id="KW-0812">Transmembrane</keyword>
<name>A0A3E3K4J0_9FIRM</name>
<feature type="transmembrane region" description="Helical" evidence="1">
    <location>
        <begin position="49"/>
        <end position="70"/>
    </location>
</feature>
<accession>A0A3E3K4J0</accession>
<dbReference type="EMBL" id="QVLX01000002">
    <property type="protein sequence ID" value="RGE88866.1"/>
    <property type="molecule type" value="Genomic_DNA"/>
</dbReference>
<organism evidence="2 3">
    <name type="scientific">Sellimonas intestinalis</name>
    <dbReference type="NCBI Taxonomy" id="1653434"/>
    <lineage>
        <taxon>Bacteria</taxon>
        <taxon>Bacillati</taxon>
        <taxon>Bacillota</taxon>
        <taxon>Clostridia</taxon>
        <taxon>Lachnospirales</taxon>
        <taxon>Lachnospiraceae</taxon>
        <taxon>Sellimonas</taxon>
    </lineage>
</organism>
<evidence type="ECO:0000313" key="2">
    <source>
        <dbReference type="EMBL" id="RGE88866.1"/>
    </source>
</evidence>
<evidence type="ECO:0000313" key="3">
    <source>
        <dbReference type="Proteomes" id="UP000261080"/>
    </source>
</evidence>
<dbReference type="Pfam" id="PF06541">
    <property type="entry name" value="ABC_trans_CmpB"/>
    <property type="match status" value="1"/>
</dbReference>